<proteinExistence type="predicted"/>
<dbReference type="PATRIC" id="fig|445710.3.peg.188"/>
<dbReference type="EMBL" id="CP014841">
    <property type="protein sequence ID" value="AND67644.1"/>
    <property type="molecule type" value="Genomic_DNA"/>
</dbReference>
<feature type="compositionally biased region" description="Basic residues" evidence="1">
    <location>
        <begin position="21"/>
        <end position="40"/>
    </location>
</feature>
<dbReference type="KEGG" id="dtx:ATSB10_01900"/>
<keyword evidence="3" id="KW-1185">Reference proteome</keyword>
<accession>A0A160MXE4</accession>
<evidence type="ECO:0000313" key="3">
    <source>
        <dbReference type="Proteomes" id="UP000077255"/>
    </source>
</evidence>
<feature type="region of interest" description="Disordered" evidence="1">
    <location>
        <begin position="1"/>
        <end position="40"/>
    </location>
</feature>
<dbReference type="Proteomes" id="UP000077255">
    <property type="component" value="Chromosome"/>
</dbReference>
<name>A0A160MXE4_9GAMM</name>
<organism evidence="2 3">
    <name type="scientific">Dyella thiooxydans</name>
    <dbReference type="NCBI Taxonomy" id="445710"/>
    <lineage>
        <taxon>Bacteria</taxon>
        <taxon>Pseudomonadati</taxon>
        <taxon>Pseudomonadota</taxon>
        <taxon>Gammaproteobacteria</taxon>
        <taxon>Lysobacterales</taxon>
        <taxon>Rhodanobacteraceae</taxon>
        <taxon>Dyella</taxon>
    </lineage>
</organism>
<sequence length="40" mass="4569">MRDRLRQPESPDPPALGAPGGRRRLNRPARRRSNLSHKPV</sequence>
<evidence type="ECO:0000313" key="2">
    <source>
        <dbReference type="EMBL" id="AND67644.1"/>
    </source>
</evidence>
<evidence type="ECO:0000256" key="1">
    <source>
        <dbReference type="SAM" id="MobiDB-lite"/>
    </source>
</evidence>
<dbReference type="STRING" id="445710.ATSB10_01900"/>
<reference evidence="2 3" key="1">
    <citation type="submission" date="2016-02" db="EMBL/GenBank/DDBJ databases">
        <title>Complete genome sequencing and analysis of ATSB10, Dyella thiooxydans isolated from rhizosphere soil of sunflower (Helianthus annuus L.).</title>
        <authorList>
            <person name="Lee Y."/>
            <person name="Hwangbo K."/>
            <person name="Chung H."/>
            <person name="Yoo J."/>
            <person name="Kim K.Y."/>
            <person name="Sa T.M."/>
            <person name="Um Y."/>
            <person name="Madhaiyan M."/>
        </authorList>
    </citation>
    <scope>NUCLEOTIDE SEQUENCE [LARGE SCALE GENOMIC DNA]</scope>
    <source>
        <strain evidence="2 3">ATSB10</strain>
    </source>
</reference>
<protein>
    <submittedName>
        <fullName evidence="2">Uncharacterized protein</fullName>
    </submittedName>
</protein>
<dbReference type="AlphaFoldDB" id="A0A160MXE4"/>
<gene>
    <name evidence="2" type="ORF">ATSB10_01900</name>
</gene>